<accession>A0A3N2DNI9</accession>
<evidence type="ECO:0000256" key="1">
    <source>
        <dbReference type="SAM" id="Phobius"/>
    </source>
</evidence>
<keyword evidence="1" id="KW-1133">Transmembrane helix</keyword>
<reference evidence="2 3" key="1">
    <citation type="submission" date="2018-11" db="EMBL/GenBank/DDBJ databases">
        <title>Genomic Encyclopedia of Type Strains, Phase IV (KMG-IV): sequencing the most valuable type-strain genomes for metagenomic binning, comparative biology and taxonomic classification.</title>
        <authorList>
            <person name="Goeker M."/>
        </authorList>
    </citation>
    <scope>NUCLEOTIDE SEQUENCE [LARGE SCALE GENOMIC DNA]</scope>
    <source>
        <strain evidence="2 3">DSM 100316</strain>
    </source>
</reference>
<keyword evidence="1" id="KW-0812">Transmembrane</keyword>
<name>A0A3N2DNI9_9GAMM</name>
<feature type="transmembrane region" description="Helical" evidence="1">
    <location>
        <begin position="118"/>
        <end position="147"/>
    </location>
</feature>
<keyword evidence="1" id="KW-0472">Membrane</keyword>
<proteinExistence type="predicted"/>
<sequence>MYHAVSCNGSTVNNRHIGLTNGIITLVTWSSIGMLLASEWWGALPVMLFVLVPISALVSYRSSVLAKSLIEGKATVKLYAIDGFKWAFIAAVIFWLWSISSEVMAAGGPLLGANWWQVMKYIFTISLPASLVVGLIGSVHGVVFFYFNRWQITANKQINAD</sequence>
<organism evidence="2 3">
    <name type="scientific">Sinobacterium caligoides</name>
    <dbReference type="NCBI Taxonomy" id="933926"/>
    <lineage>
        <taxon>Bacteria</taxon>
        <taxon>Pseudomonadati</taxon>
        <taxon>Pseudomonadota</taxon>
        <taxon>Gammaproteobacteria</taxon>
        <taxon>Cellvibrionales</taxon>
        <taxon>Spongiibacteraceae</taxon>
        <taxon>Sinobacterium</taxon>
    </lineage>
</organism>
<gene>
    <name evidence="2" type="ORF">EDC56_1775</name>
</gene>
<protein>
    <submittedName>
        <fullName evidence="2">Uncharacterized protein</fullName>
    </submittedName>
</protein>
<dbReference type="AlphaFoldDB" id="A0A3N2DNI9"/>
<dbReference type="Proteomes" id="UP000275394">
    <property type="component" value="Unassembled WGS sequence"/>
</dbReference>
<dbReference type="EMBL" id="RKHR01000004">
    <property type="protein sequence ID" value="ROS01340.1"/>
    <property type="molecule type" value="Genomic_DNA"/>
</dbReference>
<feature type="transmembrane region" description="Helical" evidence="1">
    <location>
        <begin position="78"/>
        <end position="98"/>
    </location>
</feature>
<comment type="caution">
    <text evidence="2">The sequence shown here is derived from an EMBL/GenBank/DDBJ whole genome shotgun (WGS) entry which is preliminary data.</text>
</comment>
<evidence type="ECO:0000313" key="2">
    <source>
        <dbReference type="EMBL" id="ROS01340.1"/>
    </source>
</evidence>
<keyword evidence="3" id="KW-1185">Reference proteome</keyword>
<evidence type="ECO:0000313" key="3">
    <source>
        <dbReference type="Proteomes" id="UP000275394"/>
    </source>
</evidence>
<feature type="transmembrane region" description="Helical" evidence="1">
    <location>
        <begin position="40"/>
        <end position="58"/>
    </location>
</feature>